<feature type="domain" description="Teneurin-like YD-shell" evidence="2">
    <location>
        <begin position="2"/>
        <end position="292"/>
    </location>
</feature>
<gene>
    <name evidence="3" type="ORF">IAG03_06230</name>
</gene>
<evidence type="ECO:0000313" key="4">
    <source>
        <dbReference type="Proteomes" id="UP000651482"/>
    </source>
</evidence>
<sequence>MRVGNLTYTYDNLGNIKTVKEGTELKESYTYDSLNQLVRHDSVTQNKTIVYTYDAGGNILNRKEYAYTTDADLSALTPETTVVYTYGDTSWKDKLTAYDGQSIAYDAIGNPITYRGWSNTWQGRQLASTSQGGMTLSFKYNVDGIRTQKTVNGTATDFFLNENKILAQKTGSTVTWFYYDQEGTRVAMEHGGKLYYYLYNLQGDVIALCDASSKQIVAKYSYNAWGKLLTKEGTIADVNPFRYRGYYYDSETGMYYLNARYYDPETGRFLNADALLGANVGAPYNLYSYCGNCPVNKADPSGNAVALAAACVFLKAALVTLAVLTVCLVLSHPTVQRSIQKAAERTAKAVKSAVENQKKKLTTKNHSVYVMRNKDTREVEYVGRTVNPVRRQNEHRRDPNKAHLDELEVKFTNLTLPEARAVEQTLISAYTLKNLDHARREIAAGNVAGFQENMGRVVQIFQNSTEDELLNLMGR</sequence>
<dbReference type="EMBL" id="JACRSN010000007">
    <property type="protein sequence ID" value="MBC8533609.1"/>
    <property type="molecule type" value="Genomic_DNA"/>
</dbReference>
<dbReference type="AlphaFoldDB" id="A0A926DA46"/>
<dbReference type="NCBIfam" id="TIGR03696">
    <property type="entry name" value="Rhs_assc_core"/>
    <property type="match status" value="1"/>
</dbReference>
<organism evidence="3 4">
    <name type="scientific">Yeguia hominis</name>
    <dbReference type="NCBI Taxonomy" id="2763662"/>
    <lineage>
        <taxon>Bacteria</taxon>
        <taxon>Bacillati</taxon>
        <taxon>Bacillota</taxon>
        <taxon>Clostridia</taxon>
        <taxon>Eubacteriales</taxon>
        <taxon>Yeguiaceae</taxon>
        <taxon>Yeguia</taxon>
    </lineage>
</organism>
<evidence type="ECO:0000259" key="2">
    <source>
        <dbReference type="Pfam" id="PF25023"/>
    </source>
</evidence>
<proteinExistence type="predicted"/>
<dbReference type="Gene3D" id="2.180.10.10">
    <property type="entry name" value="RHS repeat-associated core"/>
    <property type="match status" value="1"/>
</dbReference>
<dbReference type="Pfam" id="PF25023">
    <property type="entry name" value="TEN_YD-shell"/>
    <property type="match status" value="1"/>
</dbReference>
<dbReference type="PANTHER" id="PTHR32305:SF15">
    <property type="entry name" value="PROTEIN RHSA-RELATED"/>
    <property type="match status" value="1"/>
</dbReference>
<reference evidence="3" key="1">
    <citation type="submission" date="2020-08" db="EMBL/GenBank/DDBJ databases">
        <title>Genome public.</title>
        <authorList>
            <person name="Liu C."/>
            <person name="Sun Q."/>
        </authorList>
    </citation>
    <scope>NUCLEOTIDE SEQUENCE</scope>
    <source>
        <strain evidence="3">NSJ-40</strain>
    </source>
</reference>
<dbReference type="PANTHER" id="PTHR32305">
    <property type="match status" value="1"/>
</dbReference>
<dbReference type="InterPro" id="IPR050708">
    <property type="entry name" value="T6SS_VgrG/RHS"/>
</dbReference>
<dbReference type="Proteomes" id="UP000651482">
    <property type="component" value="Unassembled WGS sequence"/>
</dbReference>
<protein>
    <recommendedName>
        <fullName evidence="2">Teneurin-like YD-shell domain-containing protein</fullName>
    </recommendedName>
</protein>
<comment type="caution">
    <text evidence="3">The sequence shown here is derived from an EMBL/GenBank/DDBJ whole genome shotgun (WGS) entry which is preliminary data.</text>
</comment>
<keyword evidence="1" id="KW-0677">Repeat</keyword>
<name>A0A926DA46_9FIRM</name>
<dbReference type="RefSeq" id="WP_249319137.1">
    <property type="nucleotide sequence ID" value="NZ_JACRSN010000007.1"/>
</dbReference>
<accession>A0A926DA46</accession>
<evidence type="ECO:0000256" key="1">
    <source>
        <dbReference type="ARBA" id="ARBA00022737"/>
    </source>
</evidence>
<keyword evidence="4" id="KW-1185">Reference proteome</keyword>
<evidence type="ECO:0000313" key="3">
    <source>
        <dbReference type="EMBL" id="MBC8533609.1"/>
    </source>
</evidence>
<dbReference type="InterPro" id="IPR022385">
    <property type="entry name" value="Rhs_assc_core"/>
</dbReference>
<dbReference type="InterPro" id="IPR056823">
    <property type="entry name" value="TEN-like_YD-shell"/>
</dbReference>